<gene>
    <name evidence="1" type="ORF">M9978_19990</name>
</gene>
<protein>
    <submittedName>
        <fullName evidence="1">Conjugal transfer protein TraF</fullName>
    </submittedName>
</protein>
<dbReference type="RefSeq" id="WP_254296449.1">
    <property type="nucleotide sequence ID" value="NZ_JAMLDX010000022.1"/>
</dbReference>
<organism evidence="1 2">
    <name type="scientific">Sphingomonas tagetis</name>
    <dbReference type="NCBI Taxonomy" id="2949092"/>
    <lineage>
        <taxon>Bacteria</taxon>
        <taxon>Pseudomonadati</taxon>
        <taxon>Pseudomonadota</taxon>
        <taxon>Alphaproteobacteria</taxon>
        <taxon>Sphingomonadales</taxon>
        <taxon>Sphingomonadaceae</taxon>
        <taxon>Sphingomonas</taxon>
    </lineage>
</organism>
<dbReference type="AlphaFoldDB" id="A0A9X2KRE5"/>
<evidence type="ECO:0000313" key="2">
    <source>
        <dbReference type="Proteomes" id="UP001139451"/>
    </source>
</evidence>
<evidence type="ECO:0000313" key="1">
    <source>
        <dbReference type="EMBL" id="MCP3732703.1"/>
    </source>
</evidence>
<name>A0A9X2KRE5_9SPHN</name>
<accession>A0A9X2KRE5</accession>
<reference evidence="1" key="1">
    <citation type="submission" date="2022-05" db="EMBL/GenBank/DDBJ databases">
        <title>Sphingomonas sp. strain MG17 Genome sequencing and assembly.</title>
        <authorList>
            <person name="Kim I."/>
        </authorList>
    </citation>
    <scope>NUCLEOTIDE SEQUENCE</scope>
    <source>
        <strain evidence="1">MG17</strain>
    </source>
</reference>
<comment type="caution">
    <text evidence="1">The sequence shown here is derived from an EMBL/GenBank/DDBJ whole genome shotgun (WGS) entry which is preliminary data.</text>
</comment>
<proteinExistence type="predicted"/>
<dbReference type="Proteomes" id="UP001139451">
    <property type="component" value="Unassembled WGS sequence"/>
</dbReference>
<keyword evidence="2" id="KW-1185">Reference proteome</keyword>
<sequence>MTRERAQAAAVHPVTDPVSMRRWLARVPVTREFPPDLTATLRAHSSLYVIEMSTAPGCLPCADLWSRLNELRSRYGWRIRTVSGEEALLRSGRLGLPWVGHPVAWVRPQNDPSRMIPIAIGTDHAPNLARNLYLSAKMLTGVRPAVAVRAMSKFTGIVGAPARPTTKTRR</sequence>
<dbReference type="EMBL" id="JAMLDX010000022">
    <property type="protein sequence ID" value="MCP3732703.1"/>
    <property type="molecule type" value="Genomic_DNA"/>
</dbReference>